<evidence type="ECO:0000256" key="2">
    <source>
        <dbReference type="ARBA" id="ARBA00022527"/>
    </source>
</evidence>
<comment type="catalytic activity">
    <reaction evidence="8">
        <text>L-seryl-[protein] + ATP = O-phospho-L-seryl-[protein] + ADP + H(+)</text>
        <dbReference type="Rhea" id="RHEA:17989"/>
        <dbReference type="Rhea" id="RHEA-COMP:9863"/>
        <dbReference type="Rhea" id="RHEA-COMP:11604"/>
        <dbReference type="ChEBI" id="CHEBI:15378"/>
        <dbReference type="ChEBI" id="CHEBI:29999"/>
        <dbReference type="ChEBI" id="CHEBI:30616"/>
        <dbReference type="ChEBI" id="CHEBI:83421"/>
        <dbReference type="ChEBI" id="CHEBI:456216"/>
        <dbReference type="EC" id="2.7.11.1"/>
    </reaction>
</comment>
<dbReference type="Pfam" id="PF00069">
    <property type="entry name" value="Pkinase"/>
    <property type="match status" value="2"/>
</dbReference>
<proteinExistence type="predicted"/>
<dbReference type="Gene3D" id="1.10.510.10">
    <property type="entry name" value="Transferase(Phosphotransferase) domain 1"/>
    <property type="match status" value="2"/>
</dbReference>
<protein>
    <recommendedName>
        <fullName evidence="1">non-specific serine/threonine protein kinase</fullName>
        <ecNumber evidence="1">2.7.11.1</ecNumber>
    </recommendedName>
</protein>
<dbReference type="PROSITE" id="PS50011">
    <property type="entry name" value="PROTEIN_KINASE_DOM"/>
    <property type="match status" value="1"/>
</dbReference>
<evidence type="ECO:0000256" key="7">
    <source>
        <dbReference type="ARBA" id="ARBA00047899"/>
    </source>
</evidence>
<dbReference type="InterPro" id="IPR000719">
    <property type="entry name" value="Prot_kinase_dom"/>
</dbReference>
<dbReference type="GO" id="GO:0004674">
    <property type="term" value="F:protein serine/threonine kinase activity"/>
    <property type="evidence" value="ECO:0007669"/>
    <property type="project" value="UniProtKB-KW"/>
</dbReference>
<dbReference type="InterPro" id="IPR011009">
    <property type="entry name" value="Kinase-like_dom_sf"/>
</dbReference>
<name>A0A1L9VLM7_ASPGL</name>
<evidence type="ECO:0000313" key="12">
    <source>
        <dbReference type="Proteomes" id="UP000184300"/>
    </source>
</evidence>
<dbReference type="Proteomes" id="UP000184300">
    <property type="component" value="Unassembled WGS sequence"/>
</dbReference>
<evidence type="ECO:0000259" key="10">
    <source>
        <dbReference type="PROSITE" id="PS50011"/>
    </source>
</evidence>
<gene>
    <name evidence="11" type="ORF">ASPGLDRAFT_57756</name>
</gene>
<evidence type="ECO:0000256" key="4">
    <source>
        <dbReference type="ARBA" id="ARBA00022741"/>
    </source>
</evidence>
<dbReference type="GO" id="GO:0000245">
    <property type="term" value="P:spliceosomal complex assembly"/>
    <property type="evidence" value="ECO:0007669"/>
    <property type="project" value="TreeGrafter"/>
</dbReference>
<evidence type="ECO:0000256" key="8">
    <source>
        <dbReference type="ARBA" id="ARBA00048679"/>
    </source>
</evidence>
<dbReference type="GO" id="GO:0005634">
    <property type="term" value="C:nucleus"/>
    <property type="evidence" value="ECO:0007669"/>
    <property type="project" value="TreeGrafter"/>
</dbReference>
<dbReference type="GO" id="GO:0005524">
    <property type="term" value="F:ATP binding"/>
    <property type="evidence" value="ECO:0007669"/>
    <property type="project" value="UniProtKB-KW"/>
</dbReference>
<accession>A0A1L9VLM7</accession>
<dbReference type="PANTHER" id="PTHR47634:SF9">
    <property type="entry name" value="PROTEIN KINASE DOMAIN-CONTAINING PROTEIN-RELATED"/>
    <property type="match status" value="1"/>
</dbReference>
<dbReference type="Gene3D" id="3.30.200.20">
    <property type="entry name" value="Phosphorylase Kinase, domain 1"/>
    <property type="match status" value="1"/>
</dbReference>
<sequence length="367" mass="42120">MPVLPIHQWQEDVEDLDRYRPGGYHPAHIGDRFLDGCYEIIHKLGYGSWSTIWLARDNQERRYVSVKIVAAEASKTSFEGRILRALNSEPAEHPGQKFVPRLLDKFTIDGVNGRHGCIVTEVYGCRVAESKEAGISQMFPLVEARAIAVQIREGLDYIHSCGVVHGGLLSPKYLFHEQLGPAIYVWTLGCSLYELLGERPLFEVFNADQDHAIAEMISTLGPLPQRWWEQWHKKTDFFLEDGSWKQDMHRAHAPYDRPLRERLVRMGRMLNDSNQPRDLGAEELQQIHRLLLDMLTYEPSKRITSSDMLQSAWMVNWAYPSFRATQAGSCTYIVVLSFFKTCFVISMFSTMLLVLNGAFTVFTFQSQ</sequence>
<dbReference type="OrthoDB" id="5979581at2759"/>
<comment type="catalytic activity">
    <reaction evidence="7">
        <text>L-threonyl-[protein] + ATP = O-phospho-L-threonyl-[protein] + ADP + H(+)</text>
        <dbReference type="Rhea" id="RHEA:46608"/>
        <dbReference type="Rhea" id="RHEA-COMP:11060"/>
        <dbReference type="Rhea" id="RHEA-COMP:11605"/>
        <dbReference type="ChEBI" id="CHEBI:15378"/>
        <dbReference type="ChEBI" id="CHEBI:30013"/>
        <dbReference type="ChEBI" id="CHEBI:30616"/>
        <dbReference type="ChEBI" id="CHEBI:61977"/>
        <dbReference type="ChEBI" id="CHEBI:456216"/>
        <dbReference type="EC" id="2.7.11.1"/>
    </reaction>
</comment>
<reference evidence="12" key="1">
    <citation type="journal article" date="2017" name="Genome Biol.">
        <title>Comparative genomics reveals high biological diversity and specific adaptations in the industrially and medically important fungal genus Aspergillus.</title>
        <authorList>
            <person name="de Vries R.P."/>
            <person name="Riley R."/>
            <person name="Wiebenga A."/>
            <person name="Aguilar-Osorio G."/>
            <person name="Amillis S."/>
            <person name="Uchima C.A."/>
            <person name="Anderluh G."/>
            <person name="Asadollahi M."/>
            <person name="Askin M."/>
            <person name="Barry K."/>
            <person name="Battaglia E."/>
            <person name="Bayram O."/>
            <person name="Benocci T."/>
            <person name="Braus-Stromeyer S.A."/>
            <person name="Caldana C."/>
            <person name="Canovas D."/>
            <person name="Cerqueira G.C."/>
            <person name="Chen F."/>
            <person name="Chen W."/>
            <person name="Choi C."/>
            <person name="Clum A."/>
            <person name="Dos Santos R.A."/>
            <person name="Damasio A.R."/>
            <person name="Diallinas G."/>
            <person name="Emri T."/>
            <person name="Fekete E."/>
            <person name="Flipphi M."/>
            <person name="Freyberg S."/>
            <person name="Gallo A."/>
            <person name="Gournas C."/>
            <person name="Habgood R."/>
            <person name="Hainaut M."/>
            <person name="Harispe M.L."/>
            <person name="Henrissat B."/>
            <person name="Hilden K.S."/>
            <person name="Hope R."/>
            <person name="Hossain A."/>
            <person name="Karabika E."/>
            <person name="Karaffa L."/>
            <person name="Karanyi Z."/>
            <person name="Krasevec N."/>
            <person name="Kuo A."/>
            <person name="Kusch H."/>
            <person name="LaButti K."/>
            <person name="Lagendijk E.L."/>
            <person name="Lapidus A."/>
            <person name="Levasseur A."/>
            <person name="Lindquist E."/>
            <person name="Lipzen A."/>
            <person name="Logrieco A.F."/>
            <person name="MacCabe A."/>
            <person name="Maekelae M.R."/>
            <person name="Malavazi I."/>
            <person name="Melin P."/>
            <person name="Meyer V."/>
            <person name="Mielnichuk N."/>
            <person name="Miskei M."/>
            <person name="Molnar A.P."/>
            <person name="Mule G."/>
            <person name="Ngan C.Y."/>
            <person name="Orejas M."/>
            <person name="Orosz E."/>
            <person name="Ouedraogo J.P."/>
            <person name="Overkamp K.M."/>
            <person name="Park H.-S."/>
            <person name="Perrone G."/>
            <person name="Piumi F."/>
            <person name="Punt P.J."/>
            <person name="Ram A.F."/>
            <person name="Ramon A."/>
            <person name="Rauscher S."/>
            <person name="Record E."/>
            <person name="Riano-Pachon D.M."/>
            <person name="Robert V."/>
            <person name="Roehrig J."/>
            <person name="Ruller R."/>
            <person name="Salamov A."/>
            <person name="Salih N.S."/>
            <person name="Samson R.A."/>
            <person name="Sandor E."/>
            <person name="Sanguinetti M."/>
            <person name="Schuetze T."/>
            <person name="Sepcic K."/>
            <person name="Shelest E."/>
            <person name="Sherlock G."/>
            <person name="Sophianopoulou V."/>
            <person name="Squina F.M."/>
            <person name="Sun H."/>
            <person name="Susca A."/>
            <person name="Todd R.B."/>
            <person name="Tsang A."/>
            <person name="Unkles S.E."/>
            <person name="van de Wiele N."/>
            <person name="van Rossen-Uffink D."/>
            <person name="Oliveira J.V."/>
            <person name="Vesth T.C."/>
            <person name="Visser J."/>
            <person name="Yu J.-H."/>
            <person name="Zhou M."/>
            <person name="Andersen M.R."/>
            <person name="Archer D.B."/>
            <person name="Baker S.E."/>
            <person name="Benoit I."/>
            <person name="Brakhage A.A."/>
            <person name="Braus G.H."/>
            <person name="Fischer R."/>
            <person name="Frisvad J.C."/>
            <person name="Goldman G.H."/>
            <person name="Houbraken J."/>
            <person name="Oakley B."/>
            <person name="Pocsi I."/>
            <person name="Scazzocchio C."/>
            <person name="Seiboth B."/>
            <person name="vanKuyk P.A."/>
            <person name="Wortman J."/>
            <person name="Dyer P.S."/>
            <person name="Grigoriev I.V."/>
        </authorList>
    </citation>
    <scope>NUCLEOTIDE SEQUENCE [LARGE SCALE GENOMIC DNA]</scope>
    <source>
        <strain evidence="12">CBS 516.65</strain>
    </source>
</reference>
<evidence type="ECO:0000313" key="11">
    <source>
        <dbReference type="EMBL" id="OJJ84838.1"/>
    </source>
</evidence>
<dbReference type="InterPro" id="IPR051334">
    <property type="entry name" value="SRPK"/>
</dbReference>
<evidence type="ECO:0000256" key="1">
    <source>
        <dbReference type="ARBA" id="ARBA00012513"/>
    </source>
</evidence>
<feature type="domain" description="Protein kinase" evidence="10">
    <location>
        <begin position="38"/>
        <end position="314"/>
    </location>
</feature>
<dbReference type="VEuPathDB" id="FungiDB:ASPGLDRAFT_57756"/>
<keyword evidence="5" id="KW-0418">Kinase</keyword>
<keyword evidence="9" id="KW-0472">Membrane</keyword>
<keyword evidence="4" id="KW-0547">Nucleotide-binding</keyword>
<dbReference type="PANTHER" id="PTHR47634">
    <property type="entry name" value="PROTEIN KINASE DOMAIN-CONTAINING PROTEIN-RELATED"/>
    <property type="match status" value="1"/>
</dbReference>
<keyword evidence="9" id="KW-1133">Transmembrane helix</keyword>
<dbReference type="AlphaFoldDB" id="A0A1L9VLM7"/>
<dbReference type="EC" id="2.7.11.1" evidence="1"/>
<organism evidence="11 12">
    <name type="scientific">Aspergillus glaucus CBS 516.65</name>
    <dbReference type="NCBI Taxonomy" id="1160497"/>
    <lineage>
        <taxon>Eukaryota</taxon>
        <taxon>Fungi</taxon>
        <taxon>Dikarya</taxon>
        <taxon>Ascomycota</taxon>
        <taxon>Pezizomycotina</taxon>
        <taxon>Eurotiomycetes</taxon>
        <taxon>Eurotiomycetidae</taxon>
        <taxon>Eurotiales</taxon>
        <taxon>Aspergillaceae</taxon>
        <taxon>Aspergillus</taxon>
        <taxon>Aspergillus subgen. Aspergillus</taxon>
    </lineage>
</organism>
<dbReference type="EMBL" id="KV878896">
    <property type="protein sequence ID" value="OJJ84838.1"/>
    <property type="molecule type" value="Genomic_DNA"/>
</dbReference>
<dbReference type="GeneID" id="34464538"/>
<keyword evidence="2" id="KW-0723">Serine/threonine-protein kinase</keyword>
<evidence type="ECO:0000256" key="6">
    <source>
        <dbReference type="ARBA" id="ARBA00022840"/>
    </source>
</evidence>
<keyword evidence="3" id="KW-0808">Transferase</keyword>
<dbReference type="GO" id="GO:0005737">
    <property type="term" value="C:cytoplasm"/>
    <property type="evidence" value="ECO:0007669"/>
    <property type="project" value="TreeGrafter"/>
</dbReference>
<dbReference type="SMART" id="SM00220">
    <property type="entry name" value="S_TKc"/>
    <property type="match status" value="1"/>
</dbReference>
<dbReference type="RefSeq" id="XP_022401536.1">
    <property type="nucleotide sequence ID" value="XM_022548277.1"/>
</dbReference>
<keyword evidence="12" id="KW-1185">Reference proteome</keyword>
<evidence type="ECO:0000256" key="9">
    <source>
        <dbReference type="SAM" id="Phobius"/>
    </source>
</evidence>
<dbReference type="SUPFAM" id="SSF56112">
    <property type="entry name" value="Protein kinase-like (PK-like)"/>
    <property type="match status" value="1"/>
</dbReference>
<evidence type="ECO:0000256" key="3">
    <source>
        <dbReference type="ARBA" id="ARBA00022679"/>
    </source>
</evidence>
<keyword evidence="9" id="KW-0812">Transmembrane</keyword>
<keyword evidence="6" id="KW-0067">ATP-binding</keyword>
<feature type="transmembrane region" description="Helical" evidence="9">
    <location>
        <begin position="343"/>
        <end position="364"/>
    </location>
</feature>
<dbReference type="STRING" id="1160497.A0A1L9VLM7"/>
<dbReference type="GO" id="GO:0050684">
    <property type="term" value="P:regulation of mRNA processing"/>
    <property type="evidence" value="ECO:0007669"/>
    <property type="project" value="TreeGrafter"/>
</dbReference>
<evidence type="ECO:0000256" key="5">
    <source>
        <dbReference type="ARBA" id="ARBA00022777"/>
    </source>
</evidence>